<dbReference type="EMBL" id="FTOP01000001">
    <property type="protein sequence ID" value="SIS48810.1"/>
    <property type="molecule type" value="Genomic_DNA"/>
</dbReference>
<dbReference type="Proteomes" id="UP000186026">
    <property type="component" value="Unassembled WGS sequence"/>
</dbReference>
<evidence type="ECO:0000313" key="2">
    <source>
        <dbReference type="EMBL" id="SIS48810.1"/>
    </source>
</evidence>
<feature type="domain" description="Phospholipase/carboxylesterase/thioesterase" evidence="1">
    <location>
        <begin position="19"/>
        <end position="210"/>
    </location>
</feature>
<evidence type="ECO:0000313" key="3">
    <source>
        <dbReference type="Proteomes" id="UP000186026"/>
    </source>
</evidence>
<dbReference type="AlphaFoldDB" id="A0A1N7JHL9"/>
<dbReference type="RefSeq" id="WP_076497319.1">
    <property type="nucleotide sequence ID" value="NZ_FTOP01000001.1"/>
</dbReference>
<organism evidence="2 3">
    <name type="scientific">Belliella pelovolcani</name>
    <dbReference type="NCBI Taxonomy" id="529505"/>
    <lineage>
        <taxon>Bacteria</taxon>
        <taxon>Pseudomonadati</taxon>
        <taxon>Bacteroidota</taxon>
        <taxon>Cytophagia</taxon>
        <taxon>Cytophagales</taxon>
        <taxon>Cyclobacteriaceae</taxon>
        <taxon>Belliella</taxon>
    </lineage>
</organism>
<name>A0A1N7JHL9_9BACT</name>
<accession>A0A1N7JHL9</accession>
<dbReference type="GO" id="GO:0016787">
    <property type="term" value="F:hydrolase activity"/>
    <property type="evidence" value="ECO:0007669"/>
    <property type="project" value="InterPro"/>
</dbReference>
<protein>
    <submittedName>
        <fullName evidence="2">Predicted esterase</fullName>
    </submittedName>
</protein>
<gene>
    <name evidence="2" type="ORF">SAMN05421761_1011</name>
</gene>
<dbReference type="InterPro" id="IPR003140">
    <property type="entry name" value="PLipase/COase/thioEstase"/>
</dbReference>
<sequence length="212" mass="24644">MKQQISYQATAFYHLSKQPNGEESELWVIFHGYGQLAEFFLRKFQDFFSEDRLFIAPEGTNYNYLQGFHGRVGANWMTKYERETAIENNHRYLNALLDSQLESFTTEPKLKILGFSQGAATASRWASQIGYPVDKLILWGGGFAHDLKWDGFEEKFQQTRLYVVLGNQDEFITPESIKKQEELIRVINIEVEKVTYSGGHDLHYPTLKKLID</sequence>
<dbReference type="OrthoDB" id="595091at2"/>
<keyword evidence="3" id="KW-1185">Reference proteome</keyword>
<dbReference type="SUPFAM" id="SSF53474">
    <property type="entry name" value="alpha/beta-Hydrolases"/>
    <property type="match status" value="1"/>
</dbReference>
<reference evidence="3" key="1">
    <citation type="submission" date="2017-01" db="EMBL/GenBank/DDBJ databases">
        <authorList>
            <person name="Varghese N."/>
            <person name="Submissions S."/>
        </authorList>
    </citation>
    <scope>NUCLEOTIDE SEQUENCE [LARGE SCALE GENOMIC DNA]</scope>
    <source>
        <strain evidence="3">DSM 46698</strain>
    </source>
</reference>
<evidence type="ECO:0000259" key="1">
    <source>
        <dbReference type="Pfam" id="PF02230"/>
    </source>
</evidence>
<proteinExistence type="predicted"/>
<dbReference type="Pfam" id="PF02230">
    <property type="entry name" value="Abhydrolase_2"/>
    <property type="match status" value="1"/>
</dbReference>
<dbReference type="InterPro" id="IPR029058">
    <property type="entry name" value="AB_hydrolase_fold"/>
</dbReference>
<dbReference type="STRING" id="529505.SAMN05421761_1011"/>
<dbReference type="Gene3D" id="3.40.50.1820">
    <property type="entry name" value="alpha/beta hydrolase"/>
    <property type="match status" value="1"/>
</dbReference>